<dbReference type="GeneID" id="9697980"/>
<dbReference type="SUPFAM" id="SSF50249">
    <property type="entry name" value="Nucleic acid-binding proteins"/>
    <property type="match status" value="2"/>
</dbReference>
<dbReference type="HOGENOM" id="CLU_561424_0_0_1"/>
<dbReference type="GO" id="GO:0000724">
    <property type="term" value="P:double-strand break repair via homologous recombination"/>
    <property type="evidence" value="ECO:0007669"/>
    <property type="project" value="InterPro"/>
</dbReference>
<feature type="compositionally biased region" description="Polar residues" evidence="4">
    <location>
        <begin position="94"/>
        <end position="111"/>
    </location>
</feature>
<reference evidence="6 7" key="1">
    <citation type="journal article" date="2010" name="Nat. Commun.">
        <title>The complete sequence of the smallest known nuclear genome from the microsporidian Encephalitozoon intestinalis.</title>
        <authorList>
            <person name="Corradi N."/>
            <person name="Pombert J.-F."/>
            <person name="Farinelli L."/>
            <person name="Didier E.S."/>
            <person name="Keeling P.J."/>
        </authorList>
    </citation>
    <scope>NUCLEOTIDE SEQUENCE [LARGE SCALE GENOMIC DNA]</scope>
    <source>
        <strain evidence="6 7">ATCC 50506</strain>
    </source>
</reference>
<dbReference type="Proteomes" id="UP000002313">
    <property type="component" value="Chromosome VII"/>
</dbReference>
<dbReference type="Pfam" id="PF00634">
    <property type="entry name" value="BRCA2"/>
    <property type="match status" value="1"/>
</dbReference>
<dbReference type="InterPro" id="IPR015525">
    <property type="entry name" value="BRCA2"/>
</dbReference>
<evidence type="ECO:0000256" key="3">
    <source>
        <dbReference type="ARBA" id="ARBA00023204"/>
    </source>
</evidence>
<proteinExistence type="predicted"/>
<dbReference type="InterPro" id="IPR015187">
    <property type="entry name" value="BRCA2_OB_1"/>
</dbReference>
<evidence type="ECO:0000256" key="4">
    <source>
        <dbReference type="SAM" id="MobiDB-lite"/>
    </source>
</evidence>
<dbReference type="Pfam" id="PF09103">
    <property type="entry name" value="BRCA-2_OB1"/>
    <property type="match status" value="1"/>
</dbReference>
<sequence>MDAGSEVEFESFFQSSSNSEEETEDSFSVLDSIQVSCDDMIFFSSDNACRKDNTAGEEPDVSESLEQENQTFYDFNSDSSRIPESPEDGCKAMNANSTNSIGVTSTDENNPNTFPQKRLSLDSDHILDIDLGEGGNTNEDMMFSGFTTGSKKKIQVRRESIRSAYKIFEDGMEKVDTNGEAQDNLSRRVEREEVEIDPERVYREMKKRFPAEDTNRVFAQFTWAWIYFFLGRRRLEFNDFVDRIEEQVRIRLENEYSVLRRILEGDDVPWRYMILLVVGIDGEKIEVFDGYHSLYASYDEALQKKIEKKEIRVGFRLKVFGADLEGSTPISIFDCENVRLKLHYNGVRVVHSKRRLGYRKRIGFRLKISEILSNGGPVCCIEGVVIKIIETKYFVKVENYSNTTDDLEPELDRIEDLARKAERVFSSHDVRITMYTKLLVRDSSGECTVTWWNPSPDIKVGQAIRMFYLNPSRSKELHLNTNRRGYIKLLPENPKRG</sequence>
<protein>
    <recommendedName>
        <fullName evidence="5">BRCA2 OB1 domain-containing protein</fullName>
    </recommendedName>
</protein>
<dbReference type="InterPro" id="IPR002093">
    <property type="entry name" value="BRCA2_repeat"/>
</dbReference>
<evidence type="ECO:0000313" key="7">
    <source>
        <dbReference type="Proteomes" id="UP000002313"/>
    </source>
</evidence>
<accession>E0S7W7</accession>
<keyword evidence="2" id="KW-0227">DNA damage</keyword>
<dbReference type="PANTHER" id="PTHR11289:SF0">
    <property type="entry name" value="BREAST CANCER TYPE 2 SUSCEPTIBILITY PROTEIN"/>
    <property type="match status" value="1"/>
</dbReference>
<keyword evidence="7" id="KW-1185">Reference proteome</keyword>
<dbReference type="PROSITE" id="PS50138">
    <property type="entry name" value="BRCA2_REPEAT"/>
    <property type="match status" value="1"/>
</dbReference>
<dbReference type="PANTHER" id="PTHR11289">
    <property type="entry name" value="BREAST CANCER TYPE 2 SUSCEPTIBILITY PROTEIN BRCA2"/>
    <property type="match status" value="1"/>
</dbReference>
<dbReference type="Gene3D" id="2.40.50.140">
    <property type="entry name" value="Nucleic acid-binding proteins"/>
    <property type="match status" value="2"/>
</dbReference>
<dbReference type="VEuPathDB" id="MicrosporidiaDB:Eint_070380"/>
<dbReference type="InterPro" id="IPR012340">
    <property type="entry name" value="NA-bd_OB-fold"/>
</dbReference>
<keyword evidence="1" id="KW-0677">Repeat</keyword>
<evidence type="ECO:0000259" key="5">
    <source>
        <dbReference type="Pfam" id="PF09103"/>
    </source>
</evidence>
<feature type="region of interest" description="Disordered" evidence="4">
    <location>
        <begin position="1"/>
        <end position="28"/>
    </location>
</feature>
<gene>
    <name evidence="6" type="ORF">Eint_070380</name>
</gene>
<dbReference type="OrthoDB" id="21095at2759"/>
<feature type="domain" description="BRCA2 OB1" evidence="5">
    <location>
        <begin position="257"/>
        <end position="359"/>
    </location>
</feature>
<dbReference type="RefSeq" id="XP_003073162.1">
    <property type="nucleotide sequence ID" value="XM_003073116.1"/>
</dbReference>
<feature type="region of interest" description="Disordered" evidence="4">
    <location>
        <begin position="74"/>
        <end position="111"/>
    </location>
</feature>
<evidence type="ECO:0000313" key="6">
    <source>
        <dbReference type="EMBL" id="ADM11802.1"/>
    </source>
</evidence>
<reference evidence="6 7" key="2">
    <citation type="journal article" date="2012" name="Proc. Natl. Acad. Sci. U.S.A.">
        <title>Gain and loss of multiple functionally related, horizontally transferred genes in the reduced genomes of two microsporidian parasites.</title>
        <authorList>
            <person name="Pombert J.-F."/>
            <person name="Selman M."/>
            <person name="Burki F."/>
            <person name="Bardell F.T."/>
            <person name="Farinelli L."/>
            <person name="Solter L.F."/>
            <person name="Whitman D.W."/>
            <person name="Weiss L.M."/>
            <person name="Corradi N."/>
            <person name="Keeling P.J."/>
        </authorList>
    </citation>
    <scope>NUCLEOTIDE SEQUENCE [LARGE SCALE GENOMIC DNA]</scope>
    <source>
        <strain evidence="6 7">ATCC 50506</strain>
    </source>
</reference>
<evidence type="ECO:0000256" key="1">
    <source>
        <dbReference type="ARBA" id="ARBA00022737"/>
    </source>
</evidence>
<dbReference type="GO" id="GO:0006355">
    <property type="term" value="P:regulation of DNA-templated transcription"/>
    <property type="evidence" value="ECO:0007669"/>
    <property type="project" value="TreeGrafter"/>
</dbReference>
<dbReference type="EMBL" id="CP001948">
    <property type="protein sequence ID" value="ADM11802.1"/>
    <property type="molecule type" value="Genomic_DNA"/>
</dbReference>
<evidence type="ECO:0000256" key="2">
    <source>
        <dbReference type="ARBA" id="ARBA00022763"/>
    </source>
</evidence>
<dbReference type="AlphaFoldDB" id="E0S7W7"/>
<dbReference type="KEGG" id="ein:Eint_070380"/>
<name>E0S7W7_ENCIT</name>
<organism evidence="6 7">
    <name type="scientific">Encephalitozoon intestinalis (strain ATCC 50506)</name>
    <name type="common">Microsporidian parasite</name>
    <name type="synonym">Septata intestinalis</name>
    <dbReference type="NCBI Taxonomy" id="876142"/>
    <lineage>
        <taxon>Eukaryota</taxon>
        <taxon>Fungi</taxon>
        <taxon>Fungi incertae sedis</taxon>
        <taxon>Microsporidia</taxon>
        <taxon>Unikaryonidae</taxon>
        <taxon>Encephalitozoon</taxon>
    </lineage>
</organism>
<keyword evidence="3" id="KW-0234">DNA repair</keyword>